<evidence type="ECO:0000313" key="1">
    <source>
        <dbReference type="EMBL" id="SDB00010.1"/>
    </source>
</evidence>
<protein>
    <submittedName>
        <fullName evidence="1">Putative transposase</fullName>
    </submittedName>
</protein>
<dbReference type="Proteomes" id="UP000198588">
    <property type="component" value="Unassembled WGS sequence"/>
</dbReference>
<name>A0A1G5ZZG8_9HYPH</name>
<dbReference type="AlphaFoldDB" id="A0A1G5ZZG8"/>
<organism evidence="1 2">
    <name type="scientific">Mesorhizobium qingshengii</name>
    <dbReference type="NCBI Taxonomy" id="1165689"/>
    <lineage>
        <taxon>Bacteria</taxon>
        <taxon>Pseudomonadati</taxon>
        <taxon>Pseudomonadota</taxon>
        <taxon>Alphaproteobacteria</taxon>
        <taxon>Hyphomicrobiales</taxon>
        <taxon>Phyllobacteriaceae</taxon>
        <taxon>Mesorhizobium</taxon>
    </lineage>
</organism>
<dbReference type="EMBL" id="FMXM01000080">
    <property type="protein sequence ID" value="SDB00010.1"/>
    <property type="molecule type" value="Genomic_DNA"/>
</dbReference>
<proteinExistence type="predicted"/>
<gene>
    <name evidence="1" type="ORF">SAMN02927914_06819</name>
</gene>
<evidence type="ECO:0000313" key="2">
    <source>
        <dbReference type="Proteomes" id="UP000198588"/>
    </source>
</evidence>
<feature type="non-terminal residue" evidence="1">
    <location>
        <position position="1"/>
    </location>
</feature>
<reference evidence="1 2" key="1">
    <citation type="submission" date="2016-10" db="EMBL/GenBank/DDBJ databases">
        <authorList>
            <person name="de Groot N.N."/>
        </authorList>
    </citation>
    <scope>NUCLEOTIDE SEQUENCE [LARGE SCALE GENOMIC DNA]</scope>
    <source>
        <strain evidence="1 2">CGMCC 1.12097</strain>
    </source>
</reference>
<sequence>ELPIAKQAAELGISRGSVYSLPKPTSAADLKWKPPGSMT</sequence>
<accession>A0A1G5ZZG8</accession>